<keyword evidence="1" id="KW-0472">Membrane</keyword>
<name>A0AAW0GAQ2_9APHY</name>
<proteinExistence type="predicted"/>
<keyword evidence="1" id="KW-1133">Transmembrane helix</keyword>
<feature type="transmembrane region" description="Helical" evidence="1">
    <location>
        <begin position="28"/>
        <end position="46"/>
    </location>
</feature>
<feature type="transmembrane region" description="Helical" evidence="1">
    <location>
        <begin position="53"/>
        <end position="76"/>
    </location>
</feature>
<feature type="transmembrane region" description="Helical" evidence="1">
    <location>
        <begin position="177"/>
        <end position="197"/>
    </location>
</feature>
<evidence type="ECO:0000256" key="1">
    <source>
        <dbReference type="SAM" id="Phobius"/>
    </source>
</evidence>
<organism evidence="2 3">
    <name type="scientific">Cerrena zonata</name>
    <dbReference type="NCBI Taxonomy" id="2478898"/>
    <lineage>
        <taxon>Eukaryota</taxon>
        <taxon>Fungi</taxon>
        <taxon>Dikarya</taxon>
        <taxon>Basidiomycota</taxon>
        <taxon>Agaricomycotina</taxon>
        <taxon>Agaricomycetes</taxon>
        <taxon>Polyporales</taxon>
        <taxon>Cerrenaceae</taxon>
        <taxon>Cerrena</taxon>
    </lineage>
</organism>
<evidence type="ECO:0000313" key="2">
    <source>
        <dbReference type="EMBL" id="KAK7688220.1"/>
    </source>
</evidence>
<feature type="transmembrane region" description="Helical" evidence="1">
    <location>
        <begin position="246"/>
        <end position="270"/>
    </location>
</feature>
<feature type="transmembrane region" description="Helical" evidence="1">
    <location>
        <begin position="218"/>
        <end position="240"/>
    </location>
</feature>
<comment type="caution">
    <text evidence="2">The sequence shown here is derived from an EMBL/GenBank/DDBJ whole genome shotgun (WGS) entry which is preliminary data.</text>
</comment>
<gene>
    <name evidence="2" type="ORF">QCA50_008590</name>
</gene>
<feature type="transmembrane region" description="Helical" evidence="1">
    <location>
        <begin position="105"/>
        <end position="124"/>
    </location>
</feature>
<dbReference type="EMBL" id="JASBNA010000011">
    <property type="protein sequence ID" value="KAK7688220.1"/>
    <property type="molecule type" value="Genomic_DNA"/>
</dbReference>
<evidence type="ECO:0000313" key="3">
    <source>
        <dbReference type="Proteomes" id="UP001385951"/>
    </source>
</evidence>
<feature type="transmembrane region" description="Helical" evidence="1">
    <location>
        <begin position="136"/>
        <end position="157"/>
    </location>
</feature>
<protein>
    <submittedName>
        <fullName evidence="2">Uncharacterized protein</fullName>
    </submittedName>
</protein>
<reference evidence="2 3" key="1">
    <citation type="submission" date="2022-09" db="EMBL/GenBank/DDBJ databases">
        <authorList>
            <person name="Palmer J.M."/>
        </authorList>
    </citation>
    <scope>NUCLEOTIDE SEQUENCE [LARGE SCALE GENOMIC DNA]</scope>
    <source>
        <strain evidence="2 3">DSM 7382</strain>
    </source>
</reference>
<dbReference type="Proteomes" id="UP001385951">
    <property type="component" value="Unassembled WGS sequence"/>
</dbReference>
<keyword evidence="1" id="KW-0812">Transmembrane</keyword>
<keyword evidence="3" id="KW-1185">Reference proteome</keyword>
<dbReference type="AlphaFoldDB" id="A0AAW0GAQ2"/>
<sequence length="315" mass="35186">MPSPYAPDEPSELIWFEQLVNASGNVGAMAYGVHMAIFVTTLYHILYNNRKIWWQFMLIVSLFALGTINISCNLNFNQKAWIDNRNYPEGPIGYLQNEQAIPVDTIGNAAGCITTFLADGFLLYRCFLVWNDRPWVLILPSLAYIASTVMSVLTVVAAARPGSTLWAKTTLKVSVPYWGLTMALNITLSLLLILRLLSMQRTLRQVLGEDYARVYAKIVSMSVESALPYALVSFIFIVLYGIQNNAYVLFIPLLVQVQCIAPELIILQVARGKAWSETSRQRTRQVEISTVLDVVGSSGFGTEAYSTKPEYAYAV</sequence>
<accession>A0AAW0GAQ2</accession>